<gene>
    <name evidence="2" type="ORF">AVDCRST_MAG60-2212</name>
</gene>
<reference evidence="2" key="1">
    <citation type="submission" date="2020-02" db="EMBL/GenBank/DDBJ databases">
        <authorList>
            <person name="Meier V. D."/>
        </authorList>
    </citation>
    <scope>NUCLEOTIDE SEQUENCE</scope>
    <source>
        <strain evidence="2">AVDCRST_MAG60</strain>
    </source>
</reference>
<feature type="compositionally biased region" description="Basic residues" evidence="1">
    <location>
        <begin position="58"/>
        <end position="72"/>
    </location>
</feature>
<feature type="compositionally biased region" description="Low complexity" evidence="1">
    <location>
        <begin position="88"/>
        <end position="98"/>
    </location>
</feature>
<feature type="compositionally biased region" description="Basic residues" evidence="1">
    <location>
        <begin position="154"/>
        <end position="182"/>
    </location>
</feature>
<feature type="compositionally biased region" description="Basic and acidic residues" evidence="1">
    <location>
        <begin position="32"/>
        <end position="43"/>
    </location>
</feature>
<feature type="compositionally biased region" description="Low complexity" evidence="1">
    <location>
        <begin position="114"/>
        <end position="123"/>
    </location>
</feature>
<accession>A0A6J4P147</accession>
<proteinExistence type="predicted"/>
<feature type="non-terminal residue" evidence="2">
    <location>
        <position position="1"/>
    </location>
</feature>
<organism evidence="2">
    <name type="scientific">uncultured Nocardioides sp</name>
    <dbReference type="NCBI Taxonomy" id="198441"/>
    <lineage>
        <taxon>Bacteria</taxon>
        <taxon>Bacillati</taxon>
        <taxon>Actinomycetota</taxon>
        <taxon>Actinomycetes</taxon>
        <taxon>Propionibacteriales</taxon>
        <taxon>Nocardioidaceae</taxon>
        <taxon>Nocardioides</taxon>
        <taxon>environmental samples</taxon>
    </lineage>
</organism>
<name>A0A6J4P147_9ACTN</name>
<evidence type="ECO:0000256" key="1">
    <source>
        <dbReference type="SAM" id="MobiDB-lite"/>
    </source>
</evidence>
<sequence>GHRGQDKGGAAHRGYGGSRARPDACTGGGRLAGRDRRQERGADRPGGVCAGGHSDRGGHHRRRPSGRPRRRGGVAGAARPAGEQRQHAGPAPDATAGGDVDRRPPAGVVHQRRGAAGAHGRAAPVAEPVRRGDPLAQLGRGGPALRDLGPVRRQQGRPRPRHPHLRGRVRRACLRRGPRGHAHRDAPGRLPRRGHLRPAASRDGRAPAAGAAGEASLLRPLPRGRVRGGLL</sequence>
<dbReference type="EMBL" id="CADCUN010000236">
    <property type="protein sequence ID" value="CAA9402930.1"/>
    <property type="molecule type" value="Genomic_DNA"/>
</dbReference>
<protein>
    <submittedName>
        <fullName evidence="2">Oxidoreductase SCO1803</fullName>
    </submittedName>
</protein>
<evidence type="ECO:0000313" key="2">
    <source>
        <dbReference type="EMBL" id="CAA9402930.1"/>
    </source>
</evidence>
<dbReference type="AlphaFoldDB" id="A0A6J4P147"/>
<feature type="non-terminal residue" evidence="2">
    <location>
        <position position="231"/>
    </location>
</feature>
<feature type="compositionally biased region" description="Low complexity" evidence="1">
    <location>
        <begin position="206"/>
        <end position="221"/>
    </location>
</feature>
<feature type="compositionally biased region" description="Basic residues" evidence="1">
    <location>
        <begin position="222"/>
        <end position="231"/>
    </location>
</feature>
<feature type="region of interest" description="Disordered" evidence="1">
    <location>
        <begin position="1"/>
        <end position="231"/>
    </location>
</feature>